<reference evidence="2 6" key="3">
    <citation type="submission" date="2018-11" db="EMBL/GenBank/DDBJ databases">
        <title>Genomes From Bacteria Associated with the Canine Oral Cavity: a Test Case for Automated Genome-Based Taxonomic Assignment.</title>
        <authorList>
            <person name="Coil D.A."/>
            <person name="Jospin G."/>
            <person name="Darling A.E."/>
            <person name="Wallis C."/>
            <person name="Davis I.J."/>
            <person name="Harris S."/>
            <person name="Eisen J.A."/>
            <person name="Holcombe L.J."/>
            <person name="O'Flynn C."/>
        </authorList>
    </citation>
    <scope>NUCLEOTIDE SEQUENCE [LARGE SCALE GENOMIC DNA]</scope>
    <source>
        <strain evidence="2 6">OH2617_COT-023</strain>
    </source>
</reference>
<evidence type="ECO:0000313" key="6">
    <source>
        <dbReference type="Proteomes" id="UP000278609"/>
    </source>
</evidence>
<organism evidence="3 4">
    <name type="scientific">Tannerella forsythia</name>
    <name type="common">Bacteroides forsythus</name>
    <dbReference type="NCBI Taxonomy" id="28112"/>
    <lineage>
        <taxon>Bacteria</taxon>
        <taxon>Pseudomonadati</taxon>
        <taxon>Bacteroidota</taxon>
        <taxon>Bacteroidia</taxon>
        <taxon>Bacteroidales</taxon>
        <taxon>Tannerellaceae</taxon>
        <taxon>Tannerella</taxon>
    </lineage>
</organism>
<dbReference type="InterPro" id="IPR015278">
    <property type="entry name" value="BglII-like"/>
</dbReference>
<evidence type="ECO:0000313" key="1">
    <source>
        <dbReference type="EMBL" id="PDP44378.1"/>
    </source>
</evidence>
<dbReference type="GO" id="GO:0009036">
    <property type="term" value="F:type II site-specific deoxyribonuclease activity"/>
    <property type="evidence" value="ECO:0007669"/>
    <property type="project" value="InterPro"/>
</dbReference>
<dbReference type="Pfam" id="PF09195">
    <property type="entry name" value="Endonuc-BglII"/>
    <property type="match status" value="1"/>
</dbReference>
<protein>
    <submittedName>
        <fullName evidence="1 3">Restriction endonuclease</fullName>
    </submittedName>
</protein>
<proteinExistence type="predicted"/>
<keyword evidence="3" id="KW-0255">Endonuclease</keyword>
<dbReference type="EMBL" id="FMMM01000067">
    <property type="protein sequence ID" value="SCQ22807.1"/>
    <property type="molecule type" value="Genomic_DNA"/>
</dbReference>
<dbReference type="CDD" id="cd22317">
    <property type="entry name" value="BstYI-like"/>
    <property type="match status" value="1"/>
</dbReference>
<dbReference type="REBASE" id="169565">
    <property type="entry name" value="TfoUB20ORF1837P"/>
</dbReference>
<dbReference type="Gene3D" id="3.40.91.20">
    <property type="match status" value="1"/>
</dbReference>
<dbReference type="Proteomes" id="UP000182057">
    <property type="component" value="Unassembled WGS sequence"/>
</dbReference>
<dbReference type="AlphaFoldDB" id="A0A1D3URW9"/>
<dbReference type="OrthoDB" id="9799686at2"/>
<keyword evidence="3" id="KW-0378">Hydrolase</keyword>
<dbReference type="EMBL" id="NSLJ01000007">
    <property type="protein sequence ID" value="PDP44378.1"/>
    <property type="molecule type" value="Genomic_DNA"/>
</dbReference>
<reference evidence="3 4" key="1">
    <citation type="submission" date="2016-09" db="EMBL/GenBank/DDBJ databases">
        <authorList>
            <person name="Capua I."/>
            <person name="De Benedictis P."/>
            <person name="Joannis T."/>
            <person name="Lombin L.H."/>
            <person name="Cattoli G."/>
        </authorList>
    </citation>
    <scope>NUCLEOTIDE SEQUENCE [LARGE SCALE GENOMIC DNA]</scope>
    <source>
        <strain evidence="3 4">UB20</strain>
    </source>
</reference>
<gene>
    <name evidence="1" type="ORF">CLI86_03800</name>
    <name evidence="2" type="ORF">EII40_03880</name>
    <name evidence="3" type="ORF">TFUB20_01838</name>
</gene>
<dbReference type="Proteomes" id="UP000219259">
    <property type="component" value="Unassembled WGS sequence"/>
</dbReference>
<accession>A0A1D3URW9</accession>
<dbReference type="GO" id="GO:0000287">
    <property type="term" value="F:magnesium ion binding"/>
    <property type="evidence" value="ECO:0007669"/>
    <property type="project" value="InterPro"/>
</dbReference>
<evidence type="ECO:0000313" key="2">
    <source>
        <dbReference type="EMBL" id="RRD62390.1"/>
    </source>
</evidence>
<dbReference type="GO" id="GO:0009307">
    <property type="term" value="P:DNA restriction-modification system"/>
    <property type="evidence" value="ECO:0007669"/>
    <property type="project" value="InterPro"/>
</dbReference>
<dbReference type="GO" id="GO:0003677">
    <property type="term" value="F:DNA binding"/>
    <property type="evidence" value="ECO:0007669"/>
    <property type="project" value="InterPro"/>
</dbReference>
<reference evidence="1 5" key="2">
    <citation type="submission" date="2017-09" db="EMBL/GenBank/DDBJ databases">
        <title>Phase variable restriction modification systems are present in the genome sequences of periodontal pathogens Prevotella intermedia, Tannerella forsythia and Porphyromonas gingivalis.</title>
        <authorList>
            <person name="Haigh R.D."/>
            <person name="Crawford L."/>
            <person name="Ralph J."/>
            <person name="Wanford J."/>
            <person name="Vartoukian S.R."/>
            <person name="Hijazib K."/>
            <person name="Wade W."/>
            <person name="Oggioni M.R."/>
        </authorList>
    </citation>
    <scope>NUCLEOTIDE SEQUENCE [LARGE SCALE GENOMIC DNA]</scope>
    <source>
        <strain evidence="1 5">WW11663</strain>
    </source>
</reference>
<dbReference type="SUPFAM" id="SSF52980">
    <property type="entry name" value="Restriction endonuclease-like"/>
    <property type="match status" value="1"/>
</dbReference>
<dbReference type="Proteomes" id="UP000278609">
    <property type="component" value="Unassembled WGS sequence"/>
</dbReference>
<dbReference type="InterPro" id="IPR011338">
    <property type="entry name" value="BamHI/BglII/BstY"/>
</dbReference>
<name>A0A1D3URW9_TANFO</name>
<dbReference type="EMBL" id="RQYS01000012">
    <property type="protein sequence ID" value="RRD62390.1"/>
    <property type="molecule type" value="Genomic_DNA"/>
</dbReference>
<evidence type="ECO:0000313" key="3">
    <source>
        <dbReference type="EMBL" id="SCQ22807.1"/>
    </source>
</evidence>
<evidence type="ECO:0000313" key="4">
    <source>
        <dbReference type="Proteomes" id="UP000182057"/>
    </source>
</evidence>
<keyword evidence="3" id="KW-0540">Nuclease</keyword>
<dbReference type="InterPro" id="IPR011335">
    <property type="entry name" value="Restrct_endonuc-II-like"/>
</dbReference>
<dbReference type="RefSeq" id="WP_046824532.1">
    <property type="nucleotide sequence ID" value="NZ_CAJPTF010000017.1"/>
</dbReference>
<evidence type="ECO:0000313" key="5">
    <source>
        <dbReference type="Proteomes" id="UP000219259"/>
    </source>
</evidence>
<dbReference type="REBASE" id="241349">
    <property type="entry name" value="Tfo11663ORF3805P"/>
</dbReference>
<sequence length="205" mass="23954">MKIAQKYSHLNGEEYLLVHHKKLYKEIIDTIRSIDASNFMTKESKEKTMRGKMLYSPIELNRTFNKKFKELGWNESRYQYYITTDQKILPELIMLPYDKQKDFLISKGIKYPISSYKQTDFVKDQIAVEVQFGKYAFVAFDLFVKHLLFYSGGVINLGIEVLPTKKMQAQMSSGVAYYEGEVYNVLRHGRNNPPVPLLILGIEQD</sequence>